<feature type="transmembrane region" description="Helical" evidence="1">
    <location>
        <begin position="162"/>
        <end position="180"/>
    </location>
</feature>
<proteinExistence type="predicted"/>
<accession>A0A4S3B456</accession>
<dbReference type="AlphaFoldDB" id="A0A4S3B456"/>
<keyword evidence="1" id="KW-0812">Transmembrane</keyword>
<evidence type="ECO:0000256" key="1">
    <source>
        <dbReference type="SAM" id="Phobius"/>
    </source>
</evidence>
<evidence type="ECO:0008006" key="4">
    <source>
        <dbReference type="Google" id="ProtNLM"/>
    </source>
</evidence>
<keyword evidence="1" id="KW-1133">Transmembrane helix</keyword>
<feature type="transmembrane region" description="Helical" evidence="1">
    <location>
        <begin position="105"/>
        <end position="126"/>
    </location>
</feature>
<name>A0A4S3B456_9ENTE</name>
<evidence type="ECO:0000313" key="3">
    <source>
        <dbReference type="Proteomes" id="UP000310506"/>
    </source>
</evidence>
<reference evidence="2 3" key="1">
    <citation type="submission" date="2019-01" db="EMBL/GenBank/DDBJ databases">
        <title>Vagococcus silagei sp. nov. isolated from brewer's grain.</title>
        <authorList>
            <person name="Guu J.-R."/>
        </authorList>
    </citation>
    <scope>NUCLEOTIDE SEQUENCE [LARGE SCALE GENOMIC DNA]</scope>
    <source>
        <strain evidence="2 3">2B-2</strain>
    </source>
</reference>
<evidence type="ECO:0000313" key="2">
    <source>
        <dbReference type="EMBL" id="THB61924.1"/>
    </source>
</evidence>
<organism evidence="2 3">
    <name type="scientific">Vagococcus silagei</name>
    <dbReference type="NCBI Taxonomy" id="2508885"/>
    <lineage>
        <taxon>Bacteria</taxon>
        <taxon>Bacillati</taxon>
        <taxon>Bacillota</taxon>
        <taxon>Bacilli</taxon>
        <taxon>Lactobacillales</taxon>
        <taxon>Enterococcaceae</taxon>
        <taxon>Vagococcus</taxon>
    </lineage>
</organism>
<dbReference type="RefSeq" id="WP_136135922.1">
    <property type="nucleotide sequence ID" value="NZ_SDGV01000004.1"/>
</dbReference>
<dbReference type="EMBL" id="SDGV01000004">
    <property type="protein sequence ID" value="THB61924.1"/>
    <property type="molecule type" value="Genomic_DNA"/>
</dbReference>
<keyword evidence="3" id="KW-1185">Reference proteome</keyword>
<feature type="transmembrane region" description="Helical" evidence="1">
    <location>
        <begin position="45"/>
        <end position="67"/>
    </location>
</feature>
<sequence length="185" mass="21577">MAKKFKSYAYYFDQSNWSFHLSGIFLIIFSSFIFASYNFDLSHLVIPVGIVTMLKGFFSFGFYYFSYQLFENTRLKHSFLLLGFINLFSGLLLIFSLFIDEFWVTVLIIACLAIDTIFHFIMMLIMEVLQGELVTYKKIYFLFAFVSIGLISIPTVREFIGPSFLVGSCLFINGMNLFFFRSNKN</sequence>
<keyword evidence="1" id="KW-0472">Membrane</keyword>
<comment type="caution">
    <text evidence="2">The sequence shown here is derived from an EMBL/GenBank/DDBJ whole genome shotgun (WGS) entry which is preliminary data.</text>
</comment>
<protein>
    <recommendedName>
        <fullName evidence="4">DUF308 domain-containing protein</fullName>
    </recommendedName>
</protein>
<gene>
    <name evidence="2" type="ORF">ESZ54_01575</name>
</gene>
<feature type="transmembrane region" description="Helical" evidence="1">
    <location>
        <begin position="21"/>
        <end position="39"/>
    </location>
</feature>
<dbReference type="Proteomes" id="UP000310506">
    <property type="component" value="Unassembled WGS sequence"/>
</dbReference>
<feature type="transmembrane region" description="Helical" evidence="1">
    <location>
        <begin position="138"/>
        <end position="156"/>
    </location>
</feature>
<feature type="transmembrane region" description="Helical" evidence="1">
    <location>
        <begin position="79"/>
        <end position="99"/>
    </location>
</feature>